<evidence type="ECO:0000256" key="3">
    <source>
        <dbReference type="ARBA" id="ARBA00010551"/>
    </source>
</evidence>
<dbReference type="Pfam" id="PF01593">
    <property type="entry name" value="Amino_oxidase"/>
    <property type="match status" value="1"/>
</dbReference>
<keyword evidence="14" id="KW-1185">Reference proteome</keyword>
<evidence type="ECO:0000256" key="6">
    <source>
        <dbReference type="ARBA" id="ARBA00022827"/>
    </source>
</evidence>
<accession>A0A1E4TBA4</accession>
<dbReference type="PANTHER" id="PTHR42923:SF3">
    <property type="entry name" value="PROTOPORPHYRINOGEN OXIDASE"/>
    <property type="match status" value="1"/>
</dbReference>
<dbReference type="Proteomes" id="UP000095023">
    <property type="component" value="Unassembled WGS sequence"/>
</dbReference>
<dbReference type="PANTHER" id="PTHR42923">
    <property type="entry name" value="PROTOPORPHYRINOGEN OXIDASE"/>
    <property type="match status" value="1"/>
</dbReference>
<dbReference type="AlphaFoldDB" id="A0A1E4TBA4"/>
<comment type="pathway">
    <text evidence="2 11">Porphyrin-containing compound metabolism; protoporphyrin-IX biosynthesis; protoporphyrin-IX from protoporphyrinogen-IX: step 1/1.</text>
</comment>
<evidence type="ECO:0000256" key="8">
    <source>
        <dbReference type="ARBA" id="ARBA00023133"/>
    </source>
</evidence>
<keyword evidence="7 11" id="KW-0560">Oxidoreductase</keyword>
<evidence type="ECO:0000256" key="5">
    <source>
        <dbReference type="ARBA" id="ARBA00022630"/>
    </source>
</evidence>
<dbReference type="NCBIfam" id="TIGR00562">
    <property type="entry name" value="proto_IX_ox"/>
    <property type="match status" value="1"/>
</dbReference>
<dbReference type="EMBL" id="KV453843">
    <property type="protein sequence ID" value="ODV89047.1"/>
    <property type="molecule type" value="Genomic_DNA"/>
</dbReference>
<evidence type="ECO:0000256" key="4">
    <source>
        <dbReference type="ARBA" id="ARBA00012867"/>
    </source>
</evidence>
<dbReference type="GO" id="GO:0006782">
    <property type="term" value="P:protoporphyrinogen IX biosynthetic process"/>
    <property type="evidence" value="ECO:0007669"/>
    <property type="project" value="UniProtKB-UniRule"/>
</dbReference>
<keyword evidence="9 11" id="KW-0627">Porphyrin biosynthesis</keyword>
<evidence type="ECO:0000259" key="12">
    <source>
        <dbReference type="Pfam" id="PF01593"/>
    </source>
</evidence>
<comment type="function">
    <text evidence="1 11">Catalyzes the 6-electron oxidation of protoporphyrinogen-IX to form protoporphyrin-IX.</text>
</comment>
<keyword evidence="5 11" id="KW-0285">Flavoprotein</keyword>
<protein>
    <recommendedName>
        <fullName evidence="4 11">Protoporphyrinogen oxidase</fullName>
        <ecNumber evidence="4 11">1.3.3.4</ecNumber>
    </recommendedName>
</protein>
<reference evidence="14" key="1">
    <citation type="submission" date="2016-02" db="EMBL/GenBank/DDBJ databases">
        <title>Comparative genomics of biotechnologically important yeasts.</title>
        <authorList>
            <consortium name="DOE Joint Genome Institute"/>
            <person name="Riley R."/>
            <person name="Haridas S."/>
            <person name="Wolfe K.H."/>
            <person name="Lopes M.R."/>
            <person name="Hittinger C.T."/>
            <person name="Goker M."/>
            <person name="Salamov A."/>
            <person name="Wisecaver J."/>
            <person name="Long T.M."/>
            <person name="Aerts A.L."/>
            <person name="Barry K."/>
            <person name="Choi C."/>
            <person name="Clum A."/>
            <person name="Coughlan A.Y."/>
            <person name="Deshpande S."/>
            <person name="Douglass A.P."/>
            <person name="Hanson S.J."/>
            <person name="Klenk H.-P."/>
            <person name="Labutti K."/>
            <person name="Lapidus A."/>
            <person name="Lindquist E."/>
            <person name="Lipzen A."/>
            <person name="Meier-Kolthoff J.P."/>
            <person name="Ohm R.A."/>
            <person name="Otillar R.P."/>
            <person name="Pangilinan J."/>
            <person name="Peng Y."/>
            <person name="Rokas A."/>
            <person name="Rosa C.A."/>
            <person name="Scheuner C."/>
            <person name="Sibirny A.A."/>
            <person name="Slot J.C."/>
            <person name="Stielow J.B."/>
            <person name="Sun H."/>
            <person name="Kurtzman C.P."/>
            <person name="Blackwell M."/>
            <person name="Jeffries T.W."/>
            <person name="Grigoriev I.V."/>
        </authorList>
    </citation>
    <scope>NUCLEOTIDE SEQUENCE [LARGE SCALE GENOMIC DNA]</scope>
    <source>
        <strain evidence="14">NRRL Y-17796</strain>
    </source>
</reference>
<dbReference type="SUPFAM" id="SSF54373">
    <property type="entry name" value="FAD-linked reductases, C-terminal domain"/>
    <property type="match status" value="1"/>
</dbReference>
<comment type="cofactor">
    <cofactor evidence="11">
        <name>FAD</name>
        <dbReference type="ChEBI" id="CHEBI:57692"/>
    </cofactor>
    <text evidence="11">Binds 1 FAD per subunit.</text>
</comment>
<evidence type="ECO:0000256" key="2">
    <source>
        <dbReference type="ARBA" id="ARBA00005073"/>
    </source>
</evidence>
<dbReference type="SUPFAM" id="SSF51905">
    <property type="entry name" value="FAD/NAD(P)-binding domain"/>
    <property type="match status" value="1"/>
</dbReference>
<keyword evidence="6 11" id="KW-0274">FAD</keyword>
<dbReference type="InterPro" id="IPR002937">
    <property type="entry name" value="Amino_oxidase"/>
</dbReference>
<evidence type="ECO:0000256" key="1">
    <source>
        <dbReference type="ARBA" id="ARBA00002600"/>
    </source>
</evidence>
<organism evidence="13 14">
    <name type="scientific">Tortispora caseinolytica NRRL Y-17796</name>
    <dbReference type="NCBI Taxonomy" id="767744"/>
    <lineage>
        <taxon>Eukaryota</taxon>
        <taxon>Fungi</taxon>
        <taxon>Dikarya</taxon>
        <taxon>Ascomycota</taxon>
        <taxon>Saccharomycotina</taxon>
        <taxon>Trigonopsidomycetes</taxon>
        <taxon>Trigonopsidales</taxon>
        <taxon>Trigonopsidaceae</taxon>
        <taxon>Tortispora</taxon>
    </lineage>
</organism>
<dbReference type="GO" id="GO:0005743">
    <property type="term" value="C:mitochondrial inner membrane"/>
    <property type="evidence" value="ECO:0007669"/>
    <property type="project" value="UniProtKB-SubCell"/>
</dbReference>
<comment type="subcellular location">
    <subcellularLocation>
        <location evidence="11">Mitochondrion inner membrane</location>
    </subcellularLocation>
</comment>
<dbReference type="InterPro" id="IPR004572">
    <property type="entry name" value="Protoporphyrinogen_oxidase"/>
</dbReference>
<dbReference type="InterPro" id="IPR036188">
    <property type="entry name" value="FAD/NAD-bd_sf"/>
</dbReference>
<sequence length="572" mass="64181">MNQLREYRNTANTIKILLRRPFSASGCNNKRVAIVGAGWSGLTSAYFLHRCPELAAQLGPEFEMDAEDVHVTIFEKDSNVGGRIATTTYQSDETGVDINIESAARTLKTGRIGLYSYLEYDLLKQTGIMNTGLSSIGLGREPPPMRFVYYNNRLWPAHIFTMMIPGNPILKTLIEILKNIGMSKENMDFLSSRPDFSIKEFVTHMLPEGGSALCSALCNGIYGTSWENVSVRTAMPSLYNCAIEYASIYEFSGSRWKAVMAAREAMLRSFASLPLPFKLVSPQSAKFWFNFSRSKLENEAKDVEFLTYAATGYVAFKRGMQSFHEDLASFLLEHTSTNIKTNTSVTKILKTEDEMSVEYVTADGSPRSEVYDHVICASPFENLRRMVDIEEPIPNLHTFSSTKLDVVSMYFPERISFPNAFGYLYSRYKTTNSNGLLGVAFDSDVNPYTVCENGEPSDKGRLITAMRENDGMSTESQILEETCRTLSDHLMQKIDPEIAVVQTKEIPTPMPGHLMELQGLNEWLMLNFQGKLSVVGASYLNIGMSRCIEQSFLTAYEVLQHRSTGLSLAYQI</sequence>
<evidence type="ECO:0000256" key="9">
    <source>
        <dbReference type="ARBA" id="ARBA00023244"/>
    </source>
</evidence>
<evidence type="ECO:0000313" key="14">
    <source>
        <dbReference type="Proteomes" id="UP000095023"/>
    </source>
</evidence>
<comment type="similarity">
    <text evidence="3 11">Belongs to the protoporphyrinogen/coproporphyrinogen oxidase family. Protoporphyrinogen oxidase subfamily.</text>
</comment>
<dbReference type="UniPathway" id="UPA00251">
    <property type="reaction ID" value="UER00324"/>
</dbReference>
<dbReference type="OrthoDB" id="438553at2759"/>
<dbReference type="InterPro" id="IPR050464">
    <property type="entry name" value="Zeta_carotene_desat/Oxidored"/>
</dbReference>
<dbReference type="Gene3D" id="3.50.50.60">
    <property type="entry name" value="FAD/NAD(P)-binding domain"/>
    <property type="match status" value="1"/>
</dbReference>
<name>A0A1E4TBA4_9ASCO</name>
<evidence type="ECO:0000256" key="10">
    <source>
        <dbReference type="ARBA" id="ARBA00047554"/>
    </source>
</evidence>
<dbReference type="EC" id="1.3.3.4" evidence="4 11"/>
<gene>
    <name evidence="13" type="ORF">CANCADRAFT_45523</name>
</gene>
<dbReference type="GO" id="GO:0004729">
    <property type="term" value="F:oxygen-dependent protoporphyrinogen oxidase activity"/>
    <property type="evidence" value="ECO:0007669"/>
    <property type="project" value="UniProtKB-UniRule"/>
</dbReference>
<evidence type="ECO:0000256" key="7">
    <source>
        <dbReference type="ARBA" id="ARBA00023002"/>
    </source>
</evidence>
<dbReference type="Pfam" id="PF13450">
    <property type="entry name" value="NAD_binding_8"/>
    <property type="match status" value="1"/>
</dbReference>
<evidence type="ECO:0000313" key="13">
    <source>
        <dbReference type="EMBL" id="ODV89047.1"/>
    </source>
</evidence>
<proteinExistence type="inferred from homology"/>
<evidence type="ECO:0000256" key="11">
    <source>
        <dbReference type="RuleBase" id="RU367069"/>
    </source>
</evidence>
<keyword evidence="8 11" id="KW-0350">Heme biosynthesis</keyword>
<comment type="catalytic activity">
    <reaction evidence="10 11">
        <text>protoporphyrinogen IX + 3 O2 = protoporphyrin IX + 3 H2O2</text>
        <dbReference type="Rhea" id="RHEA:25576"/>
        <dbReference type="ChEBI" id="CHEBI:15379"/>
        <dbReference type="ChEBI" id="CHEBI:16240"/>
        <dbReference type="ChEBI" id="CHEBI:57306"/>
        <dbReference type="ChEBI" id="CHEBI:57307"/>
        <dbReference type="EC" id="1.3.3.4"/>
    </reaction>
</comment>
<feature type="domain" description="Amine oxidase" evidence="12">
    <location>
        <begin position="266"/>
        <end position="497"/>
    </location>
</feature>